<dbReference type="EMBL" id="PJQM01000680">
    <property type="protein sequence ID" value="RCI04447.1"/>
    <property type="molecule type" value="Genomic_DNA"/>
</dbReference>
<gene>
    <name evidence="1" type="ORF">CU098_012875</name>
</gene>
<accession>A0A367KQM1</accession>
<proteinExistence type="predicted"/>
<comment type="caution">
    <text evidence="1">The sequence shown here is derived from an EMBL/GenBank/DDBJ whole genome shotgun (WGS) entry which is preliminary data.</text>
</comment>
<dbReference type="AlphaFoldDB" id="A0A367KQM1"/>
<dbReference type="Proteomes" id="UP000253551">
    <property type="component" value="Unassembled WGS sequence"/>
</dbReference>
<evidence type="ECO:0000313" key="2">
    <source>
        <dbReference type="Proteomes" id="UP000253551"/>
    </source>
</evidence>
<organism evidence="1 2">
    <name type="scientific">Rhizopus stolonifer</name>
    <name type="common">Rhizopus nigricans</name>
    <dbReference type="NCBI Taxonomy" id="4846"/>
    <lineage>
        <taxon>Eukaryota</taxon>
        <taxon>Fungi</taxon>
        <taxon>Fungi incertae sedis</taxon>
        <taxon>Mucoromycota</taxon>
        <taxon>Mucoromycotina</taxon>
        <taxon>Mucoromycetes</taxon>
        <taxon>Mucorales</taxon>
        <taxon>Mucorineae</taxon>
        <taxon>Rhizopodaceae</taxon>
        <taxon>Rhizopus</taxon>
    </lineage>
</organism>
<name>A0A367KQM1_RHIST</name>
<keyword evidence="2" id="KW-1185">Reference proteome</keyword>
<reference evidence="1 2" key="1">
    <citation type="journal article" date="2018" name="G3 (Bethesda)">
        <title>Phylogenetic and Phylogenomic Definition of Rhizopus Species.</title>
        <authorList>
            <person name="Gryganskyi A.P."/>
            <person name="Golan J."/>
            <person name="Dolatabadi S."/>
            <person name="Mondo S."/>
            <person name="Robb S."/>
            <person name="Idnurm A."/>
            <person name="Muszewska A."/>
            <person name="Steczkiewicz K."/>
            <person name="Masonjones S."/>
            <person name="Liao H.L."/>
            <person name="Gajdeczka M.T."/>
            <person name="Anike F."/>
            <person name="Vuek A."/>
            <person name="Anishchenko I.M."/>
            <person name="Voigt K."/>
            <person name="de Hoog G.S."/>
            <person name="Smith M.E."/>
            <person name="Heitman J."/>
            <person name="Vilgalys R."/>
            <person name="Stajich J.E."/>
        </authorList>
    </citation>
    <scope>NUCLEOTIDE SEQUENCE [LARGE SCALE GENOMIC DNA]</scope>
    <source>
        <strain evidence="1 2">LSU 92-RS-03</strain>
    </source>
</reference>
<evidence type="ECO:0000313" key="1">
    <source>
        <dbReference type="EMBL" id="RCI04447.1"/>
    </source>
</evidence>
<sequence length="284" mass="30550">MAAAAMIMSVKALDEVEIVPQVESALKDFAVSMTNGDDAISADGLLDHLLSDLGQFIEQILHPSLSFPPIVPTVPIPSLTLPTIMPTTVALPSESFSSLEFTNPFFEKQAKHKKRAVYNLASDLAEPPFYEMSEVNAYSAEDSSVASASDIYSSSIRAVLRARRDMLVSAKASHMSAASMPSAMETGAPKAQLVRRADNDLYDLNDVDASELAAALSSLLESHKSEVNGIRDEIEKYLPTTSINFEELRNSVASKLHEIIPDTAAFDSSLSDLANNLSSALNNA</sequence>
<protein>
    <submittedName>
        <fullName evidence="1">Uncharacterized protein</fullName>
    </submittedName>
</protein>